<dbReference type="FunFam" id="3.40.50.300:FF:000134">
    <property type="entry name" value="Iron-enterobactin ABC transporter ATP-binding protein"/>
    <property type="match status" value="1"/>
</dbReference>
<dbReference type="Proteomes" id="UP000002941">
    <property type="component" value="Unassembled WGS sequence"/>
</dbReference>
<keyword evidence="4" id="KW-0410">Iron transport</keyword>
<organism evidence="12 13">
    <name type="scientific">Actinomyces massiliensis F0489</name>
    <dbReference type="NCBI Taxonomy" id="1125718"/>
    <lineage>
        <taxon>Bacteria</taxon>
        <taxon>Bacillati</taxon>
        <taxon>Actinomycetota</taxon>
        <taxon>Actinomycetes</taxon>
        <taxon>Actinomycetales</taxon>
        <taxon>Actinomycetaceae</taxon>
        <taxon>Actinomyces</taxon>
    </lineage>
</organism>
<dbReference type="AlphaFoldDB" id="J0NCE2"/>
<evidence type="ECO:0000313" key="13">
    <source>
        <dbReference type="Proteomes" id="UP000002941"/>
    </source>
</evidence>
<dbReference type="PROSITE" id="PS50893">
    <property type="entry name" value="ABC_TRANSPORTER_2"/>
    <property type="match status" value="1"/>
</dbReference>
<keyword evidence="5" id="KW-0547">Nucleotide-binding</keyword>
<sequence length="294" mass="31788">MKDTTEGAGPSGRAPEEKRADMPAVEAPQPPMEADDVTLAYGERVVSEHLDVTIPDGSFTVIIGPNACGKSTLLRSLARLLPPRRGRVLLDGRDIATYSSKAVARRLGLLPQSSVSPEGITVRDLVSRGRFPYQGMLRQWSEEDDAAIETAMSATGITGLAHRRMNELSGGQRQRAWLALVLAQQTPLLLLDEPTTFLDITYQLEVLNLCRDLHARGDYTLVVVLHDLNLAFRYATNLIVMKDGRIVAQGAPGDVVTAELIEEVYGISCLCLPCPATGAPMIVPLDSSSQEEGA</sequence>
<dbReference type="GO" id="GO:0006826">
    <property type="term" value="P:iron ion transport"/>
    <property type="evidence" value="ECO:0007669"/>
    <property type="project" value="UniProtKB-KW"/>
</dbReference>
<comment type="caution">
    <text evidence="12">The sequence shown here is derived from an EMBL/GenBank/DDBJ whole genome shotgun (WGS) entry which is preliminary data.</text>
</comment>
<dbReference type="InterPro" id="IPR027417">
    <property type="entry name" value="P-loop_NTPase"/>
</dbReference>
<evidence type="ECO:0000256" key="3">
    <source>
        <dbReference type="ARBA" id="ARBA00022475"/>
    </source>
</evidence>
<accession>J0NCE2</accession>
<protein>
    <submittedName>
        <fullName evidence="12">ABC transporter, ATP-binding protein</fullName>
    </submittedName>
</protein>
<dbReference type="eggNOG" id="COG1120">
    <property type="taxonomic scope" value="Bacteria"/>
</dbReference>
<evidence type="ECO:0000256" key="7">
    <source>
        <dbReference type="ARBA" id="ARBA00023004"/>
    </source>
</evidence>
<evidence type="ECO:0000259" key="11">
    <source>
        <dbReference type="PROSITE" id="PS50893"/>
    </source>
</evidence>
<dbReference type="OrthoDB" id="3291337at2"/>
<dbReference type="SMART" id="SM00382">
    <property type="entry name" value="AAA"/>
    <property type="match status" value="1"/>
</dbReference>
<evidence type="ECO:0000256" key="4">
    <source>
        <dbReference type="ARBA" id="ARBA00022496"/>
    </source>
</evidence>
<keyword evidence="7" id="KW-0408">Iron</keyword>
<dbReference type="RefSeq" id="WP_008731422.1">
    <property type="nucleotide sequence ID" value="NZ_AKFT01000107.1"/>
</dbReference>
<dbReference type="InterPro" id="IPR003593">
    <property type="entry name" value="AAA+_ATPase"/>
</dbReference>
<keyword evidence="9" id="KW-0472">Membrane</keyword>
<dbReference type="PANTHER" id="PTHR42771">
    <property type="entry name" value="IRON(3+)-HYDROXAMATE IMPORT ATP-BINDING PROTEIN FHUC"/>
    <property type="match status" value="1"/>
</dbReference>
<gene>
    <name evidence="12" type="ORF">HMPREF1318_2309</name>
</gene>
<keyword evidence="8" id="KW-0406">Ion transport</keyword>
<proteinExistence type="predicted"/>
<dbReference type="GO" id="GO:0016887">
    <property type="term" value="F:ATP hydrolysis activity"/>
    <property type="evidence" value="ECO:0007669"/>
    <property type="project" value="InterPro"/>
</dbReference>
<evidence type="ECO:0000256" key="2">
    <source>
        <dbReference type="ARBA" id="ARBA00022448"/>
    </source>
</evidence>
<dbReference type="InterPro" id="IPR017871">
    <property type="entry name" value="ABC_transporter-like_CS"/>
</dbReference>
<dbReference type="GO" id="GO:0005886">
    <property type="term" value="C:plasma membrane"/>
    <property type="evidence" value="ECO:0007669"/>
    <property type="project" value="UniProtKB-SubCell"/>
</dbReference>
<dbReference type="PROSITE" id="PS00211">
    <property type="entry name" value="ABC_TRANSPORTER_1"/>
    <property type="match status" value="1"/>
</dbReference>
<evidence type="ECO:0000256" key="8">
    <source>
        <dbReference type="ARBA" id="ARBA00023065"/>
    </source>
</evidence>
<feature type="domain" description="ABC transporter" evidence="11">
    <location>
        <begin position="32"/>
        <end position="268"/>
    </location>
</feature>
<evidence type="ECO:0000256" key="10">
    <source>
        <dbReference type="SAM" id="MobiDB-lite"/>
    </source>
</evidence>
<dbReference type="GO" id="GO:0005524">
    <property type="term" value="F:ATP binding"/>
    <property type="evidence" value="ECO:0007669"/>
    <property type="project" value="UniProtKB-KW"/>
</dbReference>
<evidence type="ECO:0000256" key="6">
    <source>
        <dbReference type="ARBA" id="ARBA00022840"/>
    </source>
</evidence>
<keyword evidence="13" id="KW-1185">Reference proteome</keyword>
<dbReference type="PATRIC" id="fig|1125718.3.peg.1388"/>
<keyword evidence="3" id="KW-1003">Cell membrane</keyword>
<dbReference type="Gene3D" id="3.40.50.300">
    <property type="entry name" value="P-loop containing nucleotide triphosphate hydrolases"/>
    <property type="match status" value="1"/>
</dbReference>
<evidence type="ECO:0000256" key="5">
    <source>
        <dbReference type="ARBA" id="ARBA00022741"/>
    </source>
</evidence>
<evidence type="ECO:0000313" key="12">
    <source>
        <dbReference type="EMBL" id="EJF44619.1"/>
    </source>
</evidence>
<reference evidence="12 13" key="1">
    <citation type="submission" date="2012-05" db="EMBL/GenBank/DDBJ databases">
        <authorList>
            <person name="Harkins D.M."/>
            <person name="Madupu R."/>
            <person name="Durkin A.S."/>
            <person name="Torralba M."/>
            <person name="Methe B."/>
            <person name="Sutton G.G."/>
            <person name="Nelson K.E."/>
        </authorList>
    </citation>
    <scope>NUCLEOTIDE SEQUENCE [LARGE SCALE GENOMIC DNA]</scope>
    <source>
        <strain evidence="12 13">F0489</strain>
    </source>
</reference>
<dbReference type="SUPFAM" id="SSF52540">
    <property type="entry name" value="P-loop containing nucleoside triphosphate hydrolases"/>
    <property type="match status" value="1"/>
</dbReference>
<dbReference type="EMBL" id="AKFT01000107">
    <property type="protein sequence ID" value="EJF44619.1"/>
    <property type="molecule type" value="Genomic_DNA"/>
</dbReference>
<dbReference type="Pfam" id="PF00005">
    <property type="entry name" value="ABC_tran"/>
    <property type="match status" value="1"/>
</dbReference>
<comment type="subcellular location">
    <subcellularLocation>
        <location evidence="1">Cell membrane</location>
        <topology evidence="1">Peripheral membrane protein</topology>
    </subcellularLocation>
</comment>
<dbReference type="CDD" id="cd03214">
    <property type="entry name" value="ABC_Iron-Siderophores_B12_Hemin"/>
    <property type="match status" value="1"/>
</dbReference>
<dbReference type="InterPro" id="IPR051535">
    <property type="entry name" value="Siderophore_ABC-ATPase"/>
</dbReference>
<keyword evidence="2" id="KW-0813">Transport</keyword>
<evidence type="ECO:0000256" key="9">
    <source>
        <dbReference type="ARBA" id="ARBA00023136"/>
    </source>
</evidence>
<feature type="region of interest" description="Disordered" evidence="10">
    <location>
        <begin position="1"/>
        <end position="32"/>
    </location>
</feature>
<dbReference type="InterPro" id="IPR003439">
    <property type="entry name" value="ABC_transporter-like_ATP-bd"/>
</dbReference>
<dbReference type="PANTHER" id="PTHR42771:SF2">
    <property type="entry name" value="IRON(3+)-HYDROXAMATE IMPORT ATP-BINDING PROTEIN FHUC"/>
    <property type="match status" value="1"/>
</dbReference>
<name>J0NCE2_9ACTO</name>
<keyword evidence="6 12" id="KW-0067">ATP-binding</keyword>
<evidence type="ECO:0000256" key="1">
    <source>
        <dbReference type="ARBA" id="ARBA00004202"/>
    </source>
</evidence>